<dbReference type="AlphaFoldDB" id="D2W5A5"/>
<dbReference type="Proteomes" id="UP000006671">
    <property type="component" value="Unassembled WGS sequence"/>
</dbReference>
<feature type="transmembrane region" description="Helical" evidence="2">
    <location>
        <begin position="62"/>
        <end position="88"/>
    </location>
</feature>
<dbReference type="InterPro" id="IPR000742">
    <property type="entry name" value="EGF"/>
</dbReference>
<evidence type="ECO:0000256" key="1">
    <source>
        <dbReference type="ARBA" id="ARBA00023180"/>
    </source>
</evidence>
<reference evidence="4 5" key="1">
    <citation type="journal article" date="2010" name="Cell">
        <title>The genome of Naegleria gruberi illuminates early eukaryotic versatility.</title>
        <authorList>
            <person name="Fritz-Laylin L.K."/>
            <person name="Prochnik S.E."/>
            <person name="Ginger M.L."/>
            <person name="Dacks J.B."/>
            <person name="Carpenter M.L."/>
            <person name="Field M.C."/>
            <person name="Kuo A."/>
            <person name="Paredez A."/>
            <person name="Chapman J."/>
            <person name="Pham J."/>
            <person name="Shu S."/>
            <person name="Neupane R."/>
            <person name="Cipriano M."/>
            <person name="Mancuso J."/>
            <person name="Tu H."/>
            <person name="Salamov A."/>
            <person name="Lindquist E."/>
            <person name="Shapiro H."/>
            <person name="Lucas S."/>
            <person name="Grigoriev I.V."/>
            <person name="Cande W.Z."/>
            <person name="Fulton C."/>
            <person name="Rokhsar D.S."/>
            <person name="Dawson S.C."/>
        </authorList>
    </citation>
    <scope>NUCLEOTIDE SEQUENCE [LARGE SCALE GENOMIC DNA]</scope>
    <source>
        <strain evidence="4 5">NEG-M</strain>
    </source>
</reference>
<proteinExistence type="predicted"/>
<evidence type="ECO:0000259" key="3">
    <source>
        <dbReference type="PROSITE" id="PS01186"/>
    </source>
</evidence>
<dbReference type="KEGG" id="ngr:NAEGRDRAFT_76595"/>
<dbReference type="VEuPathDB" id="AmoebaDB:NAEGRDRAFT_76595"/>
<keyword evidence="2" id="KW-0812">Transmembrane</keyword>
<evidence type="ECO:0000313" key="4">
    <source>
        <dbReference type="EMBL" id="EFC35746.1"/>
    </source>
</evidence>
<dbReference type="PROSITE" id="PS01186">
    <property type="entry name" value="EGF_2"/>
    <property type="match status" value="1"/>
</dbReference>
<dbReference type="GeneID" id="8847927"/>
<dbReference type="FunFam" id="2.10.25.10:FF:000001">
    <property type="entry name" value="Tenascin C"/>
    <property type="match status" value="1"/>
</dbReference>
<accession>D2W5A5</accession>
<evidence type="ECO:0000313" key="5">
    <source>
        <dbReference type="Proteomes" id="UP000006671"/>
    </source>
</evidence>
<keyword evidence="2" id="KW-0472">Membrane</keyword>
<evidence type="ECO:0000256" key="2">
    <source>
        <dbReference type="SAM" id="Phobius"/>
    </source>
</evidence>
<dbReference type="RefSeq" id="XP_002668490.1">
    <property type="nucleotide sequence ID" value="XM_002668444.1"/>
</dbReference>
<keyword evidence="2" id="KW-1133">Transmembrane helix</keyword>
<keyword evidence="1" id="KW-0325">Glycoprotein</keyword>
<organism evidence="5">
    <name type="scientific">Naegleria gruberi</name>
    <name type="common">Amoeba</name>
    <dbReference type="NCBI Taxonomy" id="5762"/>
    <lineage>
        <taxon>Eukaryota</taxon>
        <taxon>Discoba</taxon>
        <taxon>Heterolobosea</taxon>
        <taxon>Tetramitia</taxon>
        <taxon>Eutetramitia</taxon>
        <taxon>Vahlkampfiidae</taxon>
        <taxon>Naegleria</taxon>
    </lineage>
</organism>
<dbReference type="OrthoDB" id="2014213at2759"/>
<feature type="domain" description="EGF-like" evidence="3">
    <location>
        <begin position="39"/>
        <end position="50"/>
    </location>
</feature>
<dbReference type="EMBL" id="GG739043">
    <property type="protein sequence ID" value="EFC35746.1"/>
    <property type="molecule type" value="Genomic_DNA"/>
</dbReference>
<protein>
    <submittedName>
        <fullName evidence="4">Predicted protein</fullName>
    </submittedName>
</protein>
<gene>
    <name evidence="4" type="ORF">NAEGRDRAFT_76595</name>
</gene>
<keyword evidence="5" id="KW-1185">Reference proteome</keyword>
<dbReference type="Gene3D" id="2.10.25.10">
    <property type="entry name" value="Laminin"/>
    <property type="match status" value="1"/>
</dbReference>
<name>D2W5A5_NAEGR</name>
<sequence>MASANAVAADACESNPASCANVTCPNHCSLNGICLDGVCQCLSGFLGSDCSVVDANAQFASIIIGAVISVVVVLVIILVAIFVLFYIGTKLKKGWGDKHRTIPSMVSIVPTLTGKDEIPMDHGNIVMDNQHYGTVLFHKKTNQRTQNTA</sequence>
<dbReference type="Pfam" id="PF23106">
    <property type="entry name" value="EGF_Teneurin"/>
    <property type="match status" value="1"/>
</dbReference>
<dbReference type="InParanoid" id="D2W5A5"/>